<evidence type="ECO:0000313" key="6">
    <source>
        <dbReference type="EMBL" id="GAA1705990.1"/>
    </source>
</evidence>
<dbReference type="SUPFAM" id="SSF102114">
    <property type="entry name" value="Radical SAM enzymes"/>
    <property type="match status" value="1"/>
</dbReference>
<feature type="region of interest" description="Disordered" evidence="4">
    <location>
        <begin position="328"/>
        <end position="362"/>
    </location>
</feature>
<reference evidence="6 7" key="1">
    <citation type="journal article" date="2019" name="Int. J. Syst. Evol. Microbiol.">
        <title>The Global Catalogue of Microorganisms (GCM) 10K type strain sequencing project: providing services to taxonomists for standard genome sequencing and annotation.</title>
        <authorList>
            <consortium name="The Broad Institute Genomics Platform"/>
            <consortium name="The Broad Institute Genome Sequencing Center for Infectious Disease"/>
            <person name="Wu L."/>
            <person name="Ma J."/>
        </authorList>
    </citation>
    <scope>NUCLEOTIDE SEQUENCE [LARGE SCALE GENOMIC DNA]</scope>
    <source>
        <strain evidence="6 7">JCM 14718</strain>
    </source>
</reference>
<dbReference type="SFLD" id="SFLDS00029">
    <property type="entry name" value="Radical_SAM"/>
    <property type="match status" value="1"/>
</dbReference>
<comment type="caution">
    <text evidence="6">The sequence shown here is derived from an EMBL/GenBank/DDBJ whole genome shotgun (WGS) entry which is preliminary data.</text>
</comment>
<dbReference type="PROSITE" id="PS51918">
    <property type="entry name" value="RADICAL_SAM"/>
    <property type="match status" value="1"/>
</dbReference>
<evidence type="ECO:0000313" key="7">
    <source>
        <dbReference type="Proteomes" id="UP001500618"/>
    </source>
</evidence>
<dbReference type="PANTHER" id="PTHR43432">
    <property type="entry name" value="SLR0285 PROTEIN"/>
    <property type="match status" value="1"/>
</dbReference>
<dbReference type="InterPro" id="IPR040086">
    <property type="entry name" value="MJ0683-like"/>
</dbReference>
<gene>
    <name evidence="6" type="ORF">GCM10009765_64290</name>
</gene>
<evidence type="ECO:0000256" key="1">
    <source>
        <dbReference type="ARBA" id="ARBA00022723"/>
    </source>
</evidence>
<dbReference type="CDD" id="cd01335">
    <property type="entry name" value="Radical_SAM"/>
    <property type="match status" value="1"/>
</dbReference>
<dbReference type="InterPro" id="IPR006638">
    <property type="entry name" value="Elp3/MiaA/NifB-like_rSAM"/>
</dbReference>
<dbReference type="RefSeq" id="WP_344314007.1">
    <property type="nucleotide sequence ID" value="NZ_BAAANY010000031.1"/>
</dbReference>
<organism evidence="6 7">
    <name type="scientific">Fodinicola feengrottensis</name>
    <dbReference type="NCBI Taxonomy" id="435914"/>
    <lineage>
        <taxon>Bacteria</taxon>
        <taxon>Bacillati</taxon>
        <taxon>Actinomycetota</taxon>
        <taxon>Actinomycetes</taxon>
        <taxon>Mycobacteriales</taxon>
        <taxon>Fodinicola</taxon>
    </lineage>
</organism>
<accession>A0ABN2IJQ1</accession>
<proteinExistence type="predicted"/>
<dbReference type="PANTHER" id="PTHR43432:SF3">
    <property type="entry name" value="SLR0285 PROTEIN"/>
    <property type="match status" value="1"/>
</dbReference>
<name>A0ABN2IJQ1_9ACTN</name>
<dbReference type="EMBL" id="BAAANY010000031">
    <property type="protein sequence ID" value="GAA1705990.1"/>
    <property type="molecule type" value="Genomic_DNA"/>
</dbReference>
<evidence type="ECO:0000256" key="3">
    <source>
        <dbReference type="ARBA" id="ARBA00023014"/>
    </source>
</evidence>
<keyword evidence="7" id="KW-1185">Reference proteome</keyword>
<keyword evidence="2" id="KW-0408">Iron</keyword>
<dbReference type="Proteomes" id="UP001500618">
    <property type="component" value="Unassembled WGS sequence"/>
</dbReference>
<evidence type="ECO:0000256" key="2">
    <source>
        <dbReference type="ARBA" id="ARBA00023004"/>
    </source>
</evidence>
<dbReference type="InterPro" id="IPR007197">
    <property type="entry name" value="rSAM"/>
</dbReference>
<keyword evidence="1" id="KW-0479">Metal-binding</keyword>
<dbReference type="SMART" id="SM00729">
    <property type="entry name" value="Elp3"/>
    <property type="match status" value="1"/>
</dbReference>
<keyword evidence="3" id="KW-0411">Iron-sulfur</keyword>
<sequence length="362" mass="39443">MRWEAQLVNPPDASAALADGTLPLELPLDLPSQTAGTGPLAGSVVRTFDTPEFRGVTFYEVRAKSVLNRVPAASQVPFEWTVNPYRGCTHACRYCFARKTHSYLDLDTGRGFDTQVVVKVNAAEVLRRELAAPRWERPHVAMGTNTDPYQRAEGRYKLMPGIISALAESGTGFSILTKGTLIARDLPLLAKAAAGAGAGANLSIGFLDREIWRSVEPGTPSPQARLRVCGQLSDAGLNCGVLLAPVLPYLTDSDESIDATAAAIARAGARQLTGIALHLRPGAREWFMAWLSREHPELVQRYRRLYRGGTYADADYRAELSSRIHAAAQRHGLNRRNDTPGRWTGQAPEPPPPAQPEQLTLM</sequence>
<protein>
    <submittedName>
        <fullName evidence="6">Rv2578c family radical SAM protein</fullName>
    </submittedName>
</protein>
<evidence type="ECO:0000256" key="4">
    <source>
        <dbReference type="SAM" id="MobiDB-lite"/>
    </source>
</evidence>
<feature type="domain" description="Radical SAM core" evidence="5">
    <location>
        <begin position="74"/>
        <end position="312"/>
    </location>
</feature>
<evidence type="ECO:0000259" key="5">
    <source>
        <dbReference type="PROSITE" id="PS51918"/>
    </source>
</evidence>
<dbReference type="NCBIfam" id="NF038135">
    <property type="entry name" value="rSAM_Rv2578c"/>
    <property type="match status" value="1"/>
</dbReference>
<dbReference type="SFLD" id="SFLDG01084">
    <property type="entry name" value="Uncharacterised_Radical_SAM_Su"/>
    <property type="match status" value="1"/>
</dbReference>
<dbReference type="InterPro" id="IPR058240">
    <property type="entry name" value="rSAM_sf"/>
</dbReference>
<dbReference type="Pfam" id="PF04055">
    <property type="entry name" value="Radical_SAM"/>
    <property type="match status" value="1"/>
</dbReference>
<dbReference type="Gene3D" id="3.80.30.30">
    <property type="match status" value="1"/>
</dbReference>